<dbReference type="RefSeq" id="WP_052363033.1">
    <property type="nucleotide sequence ID" value="NZ_CAXOJJ010000086.1"/>
</dbReference>
<evidence type="ECO:0000256" key="2">
    <source>
        <dbReference type="ARBA" id="ARBA00023125"/>
    </source>
</evidence>
<dbReference type="InterPro" id="IPR014710">
    <property type="entry name" value="RmlC-like_jellyroll"/>
</dbReference>
<keyword evidence="3" id="KW-0804">Transcription</keyword>
<dbReference type="PROSITE" id="PS50042">
    <property type="entry name" value="CNMP_BINDING_3"/>
    <property type="match status" value="1"/>
</dbReference>
<dbReference type="EMBL" id="QEXO01000002">
    <property type="protein sequence ID" value="PWE15103.1"/>
    <property type="molecule type" value="Genomic_DNA"/>
</dbReference>
<protein>
    <submittedName>
        <fullName evidence="7">Crp/Fnr family transcriptional regulator</fullName>
    </submittedName>
</protein>
<evidence type="ECO:0000256" key="1">
    <source>
        <dbReference type="ARBA" id="ARBA00023015"/>
    </source>
</evidence>
<dbReference type="Proteomes" id="UP001211866">
    <property type="component" value="Chromosome"/>
</dbReference>
<dbReference type="AlphaFoldDB" id="A0A0M7F7P7"/>
<organism evidence="7 9">
    <name type="scientific">Alcaligenes faecalis</name>
    <dbReference type="NCBI Taxonomy" id="511"/>
    <lineage>
        <taxon>Bacteria</taxon>
        <taxon>Pseudomonadati</taxon>
        <taxon>Pseudomonadota</taxon>
        <taxon>Betaproteobacteria</taxon>
        <taxon>Burkholderiales</taxon>
        <taxon>Alcaligenaceae</taxon>
        <taxon>Alcaligenes</taxon>
    </lineage>
</organism>
<evidence type="ECO:0000313" key="7">
    <source>
        <dbReference type="EMBL" id="PWE15103.1"/>
    </source>
</evidence>
<accession>A0A0M7F7P7</accession>
<reference evidence="7 9" key="2">
    <citation type="submission" date="2018-05" db="EMBL/GenBank/DDBJ databases">
        <authorList>
            <person name="Lanie J.A."/>
            <person name="Ng W.-L."/>
            <person name="Kazmierczak K.M."/>
            <person name="Andrzejewski T.M."/>
            <person name="Davidsen T.M."/>
            <person name="Wayne K.J."/>
            <person name="Tettelin H."/>
            <person name="Glass J.I."/>
            <person name="Rusch D."/>
            <person name="Podicherti R."/>
            <person name="Tsui H.-C.T."/>
            <person name="Winkler M.E."/>
        </authorList>
    </citation>
    <scope>NUCLEOTIDE SEQUENCE [LARGE SCALE GENOMIC DNA]</scope>
    <source>
        <strain evidence="7 9">YBY</strain>
    </source>
</reference>
<keyword evidence="10" id="KW-1185">Reference proteome</keyword>
<dbReference type="Proteomes" id="UP000245216">
    <property type="component" value="Unassembled WGS sequence"/>
</dbReference>
<dbReference type="InterPro" id="IPR036390">
    <property type="entry name" value="WH_DNA-bd_sf"/>
</dbReference>
<dbReference type="Gene3D" id="1.10.10.10">
    <property type="entry name" value="Winged helix-like DNA-binding domain superfamily/Winged helix DNA-binding domain"/>
    <property type="match status" value="1"/>
</dbReference>
<dbReference type="GeneID" id="29370218"/>
<feature type="domain" description="Cyclic nucleotide-binding" evidence="5">
    <location>
        <begin position="41"/>
        <end position="161"/>
    </location>
</feature>
<sequence length="256" mass="28625">MAAQDTASQASNDDLSDTRLVQGEGPGRWKRIQAQLAHLPIFKELPPDQLEPIAKGTQEVHALRGTTLFHSGDPCLGFHMLVYGRVKLVFVSSTGSERVVRLVGPGEGFGEALMFMGRNYIVTAQTLVDSLLLHINRDTLMEQLEKGSDVARLMLAGLSERLYRLMGELEAYTLQNGVQRLVNYLLQEWPGEEGVPFRIDVGKSVIASRLNLTPEHLSRTLRDLMDRDLIRVQRRNFTILDSAALRQYGALPDMRG</sequence>
<evidence type="ECO:0000256" key="3">
    <source>
        <dbReference type="ARBA" id="ARBA00023163"/>
    </source>
</evidence>
<dbReference type="STRING" id="511.UZ73_09330"/>
<dbReference type="InterPro" id="IPR018490">
    <property type="entry name" value="cNMP-bd_dom_sf"/>
</dbReference>
<dbReference type="SUPFAM" id="SSF51206">
    <property type="entry name" value="cAMP-binding domain-like"/>
    <property type="match status" value="1"/>
</dbReference>
<dbReference type="PANTHER" id="PTHR24567:SF26">
    <property type="entry name" value="REGULATORY PROTEIN YEIL"/>
    <property type="match status" value="1"/>
</dbReference>
<gene>
    <name evidence="7" type="ORF">DF183_10545</name>
    <name evidence="8" type="ORF">M2J83_01310</name>
</gene>
<dbReference type="InterPro" id="IPR050397">
    <property type="entry name" value="Env_Response_Regulators"/>
</dbReference>
<dbReference type="SUPFAM" id="SSF46785">
    <property type="entry name" value="Winged helix' DNA-binding domain"/>
    <property type="match status" value="1"/>
</dbReference>
<evidence type="ECO:0000313" key="10">
    <source>
        <dbReference type="Proteomes" id="UP001211866"/>
    </source>
</evidence>
<dbReference type="Pfam" id="PF13545">
    <property type="entry name" value="HTH_Crp_2"/>
    <property type="match status" value="1"/>
</dbReference>
<dbReference type="SMART" id="SM00419">
    <property type="entry name" value="HTH_CRP"/>
    <property type="match status" value="1"/>
</dbReference>
<feature type="domain" description="HTH crp-type" evidence="6">
    <location>
        <begin position="175"/>
        <end position="243"/>
    </location>
</feature>
<dbReference type="InterPro" id="IPR012318">
    <property type="entry name" value="HTH_CRP"/>
</dbReference>
<dbReference type="InterPro" id="IPR036388">
    <property type="entry name" value="WH-like_DNA-bd_sf"/>
</dbReference>
<dbReference type="OrthoDB" id="9777588at2"/>
<evidence type="ECO:0000313" key="8">
    <source>
        <dbReference type="EMBL" id="WBM38499.1"/>
    </source>
</evidence>
<evidence type="ECO:0000259" key="6">
    <source>
        <dbReference type="PROSITE" id="PS51063"/>
    </source>
</evidence>
<proteinExistence type="predicted"/>
<dbReference type="GO" id="GO:0003700">
    <property type="term" value="F:DNA-binding transcription factor activity"/>
    <property type="evidence" value="ECO:0007669"/>
    <property type="project" value="TreeGrafter"/>
</dbReference>
<dbReference type="CDD" id="cd00038">
    <property type="entry name" value="CAP_ED"/>
    <property type="match status" value="1"/>
</dbReference>
<dbReference type="Pfam" id="PF00027">
    <property type="entry name" value="cNMP_binding"/>
    <property type="match status" value="1"/>
</dbReference>
<reference evidence="8 10" key="3">
    <citation type="submission" date="2022-05" db="EMBL/GenBank/DDBJ databases">
        <title>Complete sequence of strain NY11312.</title>
        <authorList>
            <person name="Zhou D."/>
        </authorList>
    </citation>
    <scope>NUCLEOTIDE SEQUENCE [LARGE SCALE GENOMIC DNA]</scope>
    <source>
        <strain evidence="8 10">NY11312</strain>
    </source>
</reference>
<feature type="compositionally biased region" description="Polar residues" evidence="4">
    <location>
        <begin position="1"/>
        <end position="13"/>
    </location>
</feature>
<dbReference type="Gene3D" id="2.60.120.10">
    <property type="entry name" value="Jelly Rolls"/>
    <property type="match status" value="1"/>
</dbReference>
<dbReference type="PANTHER" id="PTHR24567">
    <property type="entry name" value="CRP FAMILY TRANSCRIPTIONAL REGULATORY PROTEIN"/>
    <property type="match status" value="1"/>
</dbReference>
<evidence type="ECO:0000256" key="4">
    <source>
        <dbReference type="SAM" id="MobiDB-lite"/>
    </source>
</evidence>
<reference evidence="7 9" key="1">
    <citation type="submission" date="2018-05" db="EMBL/GenBank/DDBJ databases">
        <title>Genome Sequence of an Efficient Indole-Degrading Bacterium, Alcaligenes sp.YBY.</title>
        <authorList>
            <person name="Yang B."/>
        </authorList>
    </citation>
    <scope>NUCLEOTIDE SEQUENCE [LARGE SCALE GENOMIC DNA]</scope>
    <source>
        <strain evidence="7 9">YBY</strain>
    </source>
</reference>
<accession>A0A0S2JR46</accession>
<evidence type="ECO:0000313" key="9">
    <source>
        <dbReference type="Proteomes" id="UP000245216"/>
    </source>
</evidence>
<dbReference type="InterPro" id="IPR000595">
    <property type="entry name" value="cNMP-bd_dom"/>
</dbReference>
<dbReference type="GO" id="GO:0005829">
    <property type="term" value="C:cytosol"/>
    <property type="evidence" value="ECO:0007669"/>
    <property type="project" value="TreeGrafter"/>
</dbReference>
<name>A0A0M7F7P7_ALCFA</name>
<dbReference type="PROSITE" id="PS51063">
    <property type="entry name" value="HTH_CRP_2"/>
    <property type="match status" value="1"/>
</dbReference>
<keyword evidence="1" id="KW-0805">Transcription regulation</keyword>
<dbReference type="SMART" id="SM00100">
    <property type="entry name" value="cNMP"/>
    <property type="match status" value="1"/>
</dbReference>
<feature type="region of interest" description="Disordered" evidence="4">
    <location>
        <begin position="1"/>
        <end position="22"/>
    </location>
</feature>
<dbReference type="GO" id="GO:0003677">
    <property type="term" value="F:DNA binding"/>
    <property type="evidence" value="ECO:0007669"/>
    <property type="project" value="UniProtKB-KW"/>
</dbReference>
<keyword evidence="2" id="KW-0238">DNA-binding</keyword>
<evidence type="ECO:0000259" key="5">
    <source>
        <dbReference type="PROSITE" id="PS50042"/>
    </source>
</evidence>
<dbReference type="EMBL" id="CP096916">
    <property type="protein sequence ID" value="WBM38499.1"/>
    <property type="molecule type" value="Genomic_DNA"/>
</dbReference>
<dbReference type="KEGG" id="afa:UZ73_09330"/>